<name>A0A2S7SRS9_9BACT</name>
<keyword evidence="2" id="KW-1003">Cell membrane</keyword>
<evidence type="ECO:0000256" key="3">
    <source>
        <dbReference type="ARBA" id="ARBA00022692"/>
    </source>
</evidence>
<feature type="transmembrane region" description="Helical" evidence="6">
    <location>
        <begin position="94"/>
        <end position="114"/>
    </location>
</feature>
<evidence type="ECO:0000256" key="4">
    <source>
        <dbReference type="ARBA" id="ARBA00022989"/>
    </source>
</evidence>
<keyword evidence="4 6" id="KW-1133">Transmembrane helix</keyword>
<dbReference type="OrthoDB" id="9797028at2"/>
<feature type="transmembrane region" description="Helical" evidence="6">
    <location>
        <begin position="32"/>
        <end position="54"/>
    </location>
</feature>
<evidence type="ECO:0000256" key="2">
    <source>
        <dbReference type="ARBA" id="ARBA00022475"/>
    </source>
</evidence>
<dbReference type="InterPro" id="IPR017039">
    <property type="entry name" value="Virul_fac_BrkB"/>
</dbReference>
<dbReference type="PANTHER" id="PTHR30213">
    <property type="entry name" value="INNER MEMBRANE PROTEIN YHJD"/>
    <property type="match status" value="1"/>
</dbReference>
<feature type="transmembrane region" description="Helical" evidence="6">
    <location>
        <begin position="245"/>
        <end position="267"/>
    </location>
</feature>
<feature type="transmembrane region" description="Helical" evidence="6">
    <location>
        <begin position="214"/>
        <end position="233"/>
    </location>
</feature>
<keyword evidence="3 6" id="KW-0812">Transmembrane</keyword>
<keyword evidence="8" id="KW-1185">Reference proteome</keyword>
<dbReference type="RefSeq" id="WP_105040393.1">
    <property type="nucleotide sequence ID" value="NZ_PPSL01000005.1"/>
</dbReference>
<evidence type="ECO:0000313" key="7">
    <source>
        <dbReference type="EMBL" id="PQJ09622.1"/>
    </source>
</evidence>
<dbReference type="Proteomes" id="UP000239872">
    <property type="component" value="Unassembled WGS sequence"/>
</dbReference>
<dbReference type="PIRSF" id="PIRSF035875">
    <property type="entry name" value="RNase_BN"/>
    <property type="match status" value="1"/>
</dbReference>
<feature type="transmembrane region" description="Helical" evidence="6">
    <location>
        <begin position="135"/>
        <end position="159"/>
    </location>
</feature>
<feature type="transmembrane region" description="Helical" evidence="6">
    <location>
        <begin position="179"/>
        <end position="202"/>
    </location>
</feature>
<evidence type="ECO:0000256" key="5">
    <source>
        <dbReference type="ARBA" id="ARBA00023136"/>
    </source>
</evidence>
<comment type="caution">
    <text evidence="7">The sequence shown here is derived from an EMBL/GenBank/DDBJ whole genome shotgun (WGS) entry which is preliminary data.</text>
</comment>
<dbReference type="PANTHER" id="PTHR30213:SF1">
    <property type="entry name" value="INNER MEMBRANE PROTEIN YHJD"/>
    <property type="match status" value="1"/>
</dbReference>
<reference evidence="7 8" key="1">
    <citation type="submission" date="2018-01" db="EMBL/GenBank/DDBJ databases">
        <title>A novel member of the phylum Bacteroidetes isolated from glacier ice.</title>
        <authorList>
            <person name="Liu Q."/>
            <person name="Xin Y.-H."/>
        </authorList>
    </citation>
    <scope>NUCLEOTIDE SEQUENCE [LARGE SCALE GENOMIC DNA]</scope>
    <source>
        <strain evidence="7 8">RB1R16</strain>
    </source>
</reference>
<gene>
    <name evidence="7" type="ORF">CJD36_016925</name>
</gene>
<organism evidence="7 8">
    <name type="scientific">Flavipsychrobacter stenotrophus</name>
    <dbReference type="NCBI Taxonomy" id="2077091"/>
    <lineage>
        <taxon>Bacteria</taxon>
        <taxon>Pseudomonadati</taxon>
        <taxon>Bacteroidota</taxon>
        <taxon>Chitinophagia</taxon>
        <taxon>Chitinophagales</taxon>
        <taxon>Chitinophagaceae</taxon>
        <taxon>Flavipsychrobacter</taxon>
    </lineage>
</organism>
<proteinExistence type="predicted"/>
<evidence type="ECO:0000256" key="6">
    <source>
        <dbReference type="SAM" id="Phobius"/>
    </source>
</evidence>
<comment type="subcellular location">
    <subcellularLocation>
        <location evidence="1">Cell membrane</location>
        <topology evidence="1">Multi-pass membrane protein</topology>
    </subcellularLocation>
</comment>
<sequence length="316" mass="35065">MREKLLNLFSVFKESGKLLAANDPLRMAGATAFFTTFALPPMLMIIVRALGLFFDRRAVGRQILGKVGNVLGNDGREQILSVIKAVRSFHLQPFATVLVFIFLLFVATTLFMVIKDSVNQLWRIRVNKKRHILSILLSRLKAIGFILFTGVLFLAVMAIELVQAYFGPYLSELSPRLGMYAHGLLNPVVALVVVSTWFFVLLRFLPDGRPKLRSSVVGAIVAGVLFSVGKYILSWGLSGNIKEIYGGSGSLVLILLFVFYTALILYYGAAFTRVWAEHYSGGIIPLPHASGFHITKNDLPVQHDKMPDTPVYSQSV</sequence>
<dbReference type="EMBL" id="PPSL01000005">
    <property type="protein sequence ID" value="PQJ09622.1"/>
    <property type="molecule type" value="Genomic_DNA"/>
</dbReference>
<dbReference type="Pfam" id="PF03631">
    <property type="entry name" value="Virul_fac_BrkB"/>
    <property type="match status" value="1"/>
</dbReference>
<protein>
    <submittedName>
        <fullName evidence="7">Ribonuclease</fullName>
    </submittedName>
</protein>
<accession>A0A2S7SRS9</accession>
<dbReference type="GO" id="GO:0005886">
    <property type="term" value="C:plasma membrane"/>
    <property type="evidence" value="ECO:0007669"/>
    <property type="project" value="UniProtKB-SubCell"/>
</dbReference>
<dbReference type="AlphaFoldDB" id="A0A2S7SRS9"/>
<keyword evidence="5 6" id="KW-0472">Membrane</keyword>
<evidence type="ECO:0000256" key="1">
    <source>
        <dbReference type="ARBA" id="ARBA00004651"/>
    </source>
</evidence>
<evidence type="ECO:0000313" key="8">
    <source>
        <dbReference type="Proteomes" id="UP000239872"/>
    </source>
</evidence>